<feature type="signal peptide" evidence="1">
    <location>
        <begin position="1"/>
        <end position="25"/>
    </location>
</feature>
<protein>
    <submittedName>
        <fullName evidence="2">GD15863</fullName>
    </submittedName>
</protein>
<feature type="chain" id="PRO_5002821692" evidence="1">
    <location>
        <begin position="26"/>
        <end position="91"/>
    </location>
</feature>
<evidence type="ECO:0000313" key="2">
    <source>
        <dbReference type="EMBL" id="EDX17872.1"/>
    </source>
</evidence>
<evidence type="ECO:0000256" key="1">
    <source>
        <dbReference type="SAM" id="SignalP"/>
    </source>
</evidence>
<sequence length="91" mass="10178">MSPMIAGCWWYVVLVLQLELPALSPEQHDGTMASPVTTCHRTRNNGRALDALKEMWDKGHEKAMGNAGRITNARMWMHCTLRGLPEGCCSH</sequence>
<dbReference type="HOGENOM" id="CLU_2429433_0_0_1"/>
<name>B4R4L8_DROSI</name>
<accession>B4R4L8</accession>
<gene>
    <name evidence="2" type="primary">Dsim\GD15863</name>
    <name evidence="2" type="ORF">Dsim_GD15863</name>
</gene>
<evidence type="ECO:0000313" key="3">
    <source>
        <dbReference type="Proteomes" id="UP000000304"/>
    </source>
</evidence>
<keyword evidence="1" id="KW-0732">Signal</keyword>
<dbReference type="AlphaFoldDB" id="B4R4L8"/>
<proteinExistence type="predicted"/>
<organism evidence="2 3">
    <name type="scientific">Drosophila simulans</name>
    <name type="common">Fruit fly</name>
    <dbReference type="NCBI Taxonomy" id="7240"/>
    <lineage>
        <taxon>Eukaryota</taxon>
        <taxon>Metazoa</taxon>
        <taxon>Ecdysozoa</taxon>
        <taxon>Arthropoda</taxon>
        <taxon>Hexapoda</taxon>
        <taxon>Insecta</taxon>
        <taxon>Pterygota</taxon>
        <taxon>Neoptera</taxon>
        <taxon>Endopterygota</taxon>
        <taxon>Diptera</taxon>
        <taxon>Brachycera</taxon>
        <taxon>Muscomorpha</taxon>
        <taxon>Ephydroidea</taxon>
        <taxon>Drosophilidae</taxon>
        <taxon>Drosophila</taxon>
        <taxon>Sophophora</taxon>
    </lineage>
</organism>
<dbReference type="Proteomes" id="UP000000304">
    <property type="component" value="Chromosome X"/>
</dbReference>
<dbReference type="EMBL" id="CM000366">
    <property type="protein sequence ID" value="EDX17872.1"/>
    <property type="molecule type" value="Genomic_DNA"/>
</dbReference>
<reference evidence="2 3" key="1">
    <citation type="journal article" date="2007" name="Nature">
        <title>Evolution of genes and genomes on the Drosophila phylogeny.</title>
        <authorList>
            <consortium name="Drosophila 12 Genomes Consortium"/>
            <person name="Clark A.G."/>
            <person name="Eisen M.B."/>
            <person name="Smith D.R."/>
            <person name="Bergman C.M."/>
            <person name="Oliver B."/>
            <person name="Markow T.A."/>
            <person name="Kaufman T.C."/>
            <person name="Kellis M."/>
            <person name="Gelbart W."/>
            <person name="Iyer V.N."/>
            <person name="Pollard D.A."/>
            <person name="Sackton T.B."/>
            <person name="Larracuente A.M."/>
            <person name="Singh N.D."/>
            <person name="Abad J.P."/>
            <person name="Abt D.N."/>
            <person name="Adryan B."/>
            <person name="Aguade M."/>
            <person name="Akashi H."/>
            <person name="Anderson W.W."/>
            <person name="Aquadro C.F."/>
            <person name="Ardell D.H."/>
            <person name="Arguello R."/>
            <person name="Artieri C.G."/>
            <person name="Barbash D.A."/>
            <person name="Barker D."/>
            <person name="Barsanti P."/>
            <person name="Batterham P."/>
            <person name="Batzoglou S."/>
            <person name="Begun D."/>
            <person name="Bhutkar A."/>
            <person name="Blanco E."/>
            <person name="Bosak S.A."/>
            <person name="Bradley R.K."/>
            <person name="Brand A.D."/>
            <person name="Brent M.R."/>
            <person name="Brooks A.N."/>
            <person name="Brown R.H."/>
            <person name="Butlin R.K."/>
            <person name="Caggese C."/>
            <person name="Calvi B.R."/>
            <person name="Bernardo de Carvalho A."/>
            <person name="Caspi A."/>
            <person name="Castrezana S."/>
            <person name="Celniker S.E."/>
            <person name="Chang J.L."/>
            <person name="Chapple C."/>
            <person name="Chatterji S."/>
            <person name="Chinwalla A."/>
            <person name="Civetta A."/>
            <person name="Clifton S.W."/>
            <person name="Comeron J.M."/>
            <person name="Costello J.C."/>
            <person name="Coyne J.A."/>
            <person name="Daub J."/>
            <person name="David R.G."/>
            <person name="Delcher A.L."/>
            <person name="Delehaunty K."/>
            <person name="Do C.B."/>
            <person name="Ebling H."/>
            <person name="Edwards K."/>
            <person name="Eickbush T."/>
            <person name="Evans J.D."/>
            <person name="Filipski A."/>
            <person name="Findeiss S."/>
            <person name="Freyhult E."/>
            <person name="Fulton L."/>
            <person name="Fulton R."/>
            <person name="Garcia A.C."/>
            <person name="Gardiner A."/>
            <person name="Garfield D.A."/>
            <person name="Garvin B.E."/>
            <person name="Gibson G."/>
            <person name="Gilbert D."/>
            <person name="Gnerre S."/>
            <person name="Godfrey J."/>
            <person name="Good R."/>
            <person name="Gotea V."/>
            <person name="Gravely B."/>
            <person name="Greenberg A.J."/>
            <person name="Griffiths-Jones S."/>
            <person name="Gross S."/>
            <person name="Guigo R."/>
            <person name="Gustafson E.A."/>
            <person name="Haerty W."/>
            <person name="Hahn M.W."/>
            <person name="Halligan D.L."/>
            <person name="Halpern A.L."/>
            <person name="Halter G.M."/>
            <person name="Han M.V."/>
            <person name="Heger A."/>
            <person name="Hillier L."/>
            <person name="Hinrichs A.S."/>
            <person name="Holmes I."/>
            <person name="Hoskins R.A."/>
            <person name="Hubisz M.J."/>
            <person name="Hultmark D."/>
            <person name="Huntley M.A."/>
            <person name="Jaffe D.B."/>
            <person name="Jagadeeshan S."/>
            <person name="Jeck W.R."/>
            <person name="Johnson J."/>
            <person name="Jones C.D."/>
            <person name="Jordan W.C."/>
            <person name="Karpen G.H."/>
            <person name="Kataoka E."/>
            <person name="Keightley P.D."/>
            <person name="Kheradpour P."/>
            <person name="Kirkness E.F."/>
            <person name="Koerich L.B."/>
            <person name="Kristiansen K."/>
            <person name="Kudrna D."/>
            <person name="Kulathinal R.J."/>
            <person name="Kumar S."/>
            <person name="Kwok R."/>
            <person name="Lander E."/>
            <person name="Langley C.H."/>
            <person name="Lapoint R."/>
            <person name="Lazzaro B.P."/>
            <person name="Lee S.J."/>
            <person name="Levesque L."/>
            <person name="Li R."/>
            <person name="Lin C.F."/>
            <person name="Lin M.F."/>
            <person name="Lindblad-Toh K."/>
            <person name="Llopart A."/>
            <person name="Long M."/>
            <person name="Low L."/>
            <person name="Lozovsky E."/>
            <person name="Lu J."/>
            <person name="Luo M."/>
            <person name="Machado C.A."/>
            <person name="Makalowski W."/>
            <person name="Marzo M."/>
            <person name="Matsuda M."/>
            <person name="Matzkin L."/>
            <person name="McAllister B."/>
            <person name="McBride C.S."/>
            <person name="McKernan B."/>
            <person name="McKernan K."/>
            <person name="Mendez-Lago M."/>
            <person name="Minx P."/>
            <person name="Mollenhauer M.U."/>
            <person name="Montooth K."/>
            <person name="Mount S.M."/>
            <person name="Mu X."/>
            <person name="Myers E."/>
            <person name="Negre B."/>
            <person name="Newfeld S."/>
            <person name="Nielsen R."/>
            <person name="Noor M.A."/>
            <person name="O'Grady P."/>
            <person name="Pachter L."/>
            <person name="Papaceit M."/>
            <person name="Parisi M.J."/>
            <person name="Parisi M."/>
            <person name="Parts L."/>
            <person name="Pedersen J.S."/>
            <person name="Pesole G."/>
            <person name="Phillippy A.M."/>
            <person name="Ponting C.P."/>
            <person name="Pop M."/>
            <person name="Porcelli D."/>
            <person name="Powell J.R."/>
            <person name="Prohaska S."/>
            <person name="Pruitt K."/>
            <person name="Puig M."/>
            <person name="Quesneville H."/>
            <person name="Ram K.R."/>
            <person name="Rand D."/>
            <person name="Rasmussen M.D."/>
            <person name="Reed L.K."/>
            <person name="Reenan R."/>
            <person name="Reily A."/>
            <person name="Remington K.A."/>
            <person name="Rieger T.T."/>
            <person name="Ritchie M.G."/>
            <person name="Robin C."/>
            <person name="Rogers Y.H."/>
            <person name="Rohde C."/>
            <person name="Rozas J."/>
            <person name="Rubenfield M.J."/>
            <person name="Ruiz A."/>
            <person name="Russo S."/>
            <person name="Salzberg S.L."/>
            <person name="Sanchez-Gracia A."/>
            <person name="Saranga D.J."/>
            <person name="Sato H."/>
            <person name="Schaeffer S.W."/>
            <person name="Schatz M.C."/>
            <person name="Schlenke T."/>
            <person name="Schwartz R."/>
            <person name="Segarra C."/>
            <person name="Singh R.S."/>
            <person name="Sirot L."/>
            <person name="Sirota M."/>
            <person name="Sisneros N.B."/>
            <person name="Smith C.D."/>
            <person name="Smith T.F."/>
            <person name="Spieth J."/>
            <person name="Stage D.E."/>
            <person name="Stark A."/>
            <person name="Stephan W."/>
            <person name="Strausberg R.L."/>
            <person name="Strempel S."/>
            <person name="Sturgill D."/>
            <person name="Sutton G."/>
            <person name="Sutton G.G."/>
            <person name="Tao W."/>
            <person name="Teichmann S."/>
            <person name="Tobari Y.N."/>
            <person name="Tomimura Y."/>
            <person name="Tsolas J.M."/>
            <person name="Valente V.L."/>
            <person name="Venter E."/>
            <person name="Venter J.C."/>
            <person name="Vicario S."/>
            <person name="Vieira F.G."/>
            <person name="Vilella A.J."/>
            <person name="Villasante A."/>
            <person name="Walenz B."/>
            <person name="Wang J."/>
            <person name="Wasserman M."/>
            <person name="Watts T."/>
            <person name="Wilson D."/>
            <person name="Wilson R.K."/>
            <person name="Wing R.A."/>
            <person name="Wolfner M.F."/>
            <person name="Wong A."/>
            <person name="Wong G.K."/>
            <person name="Wu C.I."/>
            <person name="Wu G."/>
            <person name="Yamamoto D."/>
            <person name="Yang H.P."/>
            <person name="Yang S.P."/>
            <person name="Yorke J.A."/>
            <person name="Yoshida K."/>
            <person name="Zdobnov E."/>
            <person name="Zhang P."/>
            <person name="Zhang Y."/>
            <person name="Zimin A.V."/>
            <person name="Baldwin J."/>
            <person name="Abdouelleil A."/>
            <person name="Abdulkadir J."/>
            <person name="Abebe A."/>
            <person name="Abera B."/>
            <person name="Abreu J."/>
            <person name="Acer S.C."/>
            <person name="Aftuck L."/>
            <person name="Alexander A."/>
            <person name="An P."/>
            <person name="Anderson E."/>
            <person name="Anderson S."/>
            <person name="Arachi H."/>
            <person name="Azer M."/>
            <person name="Bachantsang P."/>
            <person name="Barry A."/>
            <person name="Bayul T."/>
            <person name="Berlin A."/>
            <person name="Bessette D."/>
            <person name="Bloom T."/>
            <person name="Blye J."/>
            <person name="Boguslavskiy L."/>
            <person name="Bonnet C."/>
            <person name="Boukhgalter B."/>
            <person name="Bourzgui I."/>
            <person name="Brown A."/>
            <person name="Cahill P."/>
            <person name="Channer S."/>
            <person name="Cheshatsang Y."/>
            <person name="Chuda L."/>
            <person name="Citroen M."/>
            <person name="Collymore A."/>
            <person name="Cooke P."/>
            <person name="Costello M."/>
            <person name="D'Aco K."/>
            <person name="Daza R."/>
            <person name="De Haan G."/>
            <person name="DeGray S."/>
            <person name="DeMaso C."/>
            <person name="Dhargay N."/>
            <person name="Dooley K."/>
            <person name="Dooley E."/>
            <person name="Doricent M."/>
            <person name="Dorje P."/>
            <person name="Dorjee K."/>
            <person name="Dupes A."/>
            <person name="Elong R."/>
            <person name="Falk J."/>
            <person name="Farina A."/>
            <person name="Faro S."/>
            <person name="Ferguson D."/>
            <person name="Fisher S."/>
            <person name="Foley C.D."/>
            <person name="Franke A."/>
            <person name="Friedrich D."/>
            <person name="Gadbois L."/>
            <person name="Gearin G."/>
            <person name="Gearin C.R."/>
            <person name="Giannoukos G."/>
            <person name="Goode T."/>
            <person name="Graham J."/>
            <person name="Grandbois E."/>
            <person name="Grewal S."/>
            <person name="Gyaltsen K."/>
            <person name="Hafez N."/>
            <person name="Hagos B."/>
            <person name="Hall J."/>
            <person name="Henson C."/>
            <person name="Hollinger A."/>
            <person name="Honan T."/>
            <person name="Huard M.D."/>
            <person name="Hughes L."/>
            <person name="Hurhula B."/>
            <person name="Husby M.E."/>
            <person name="Kamat A."/>
            <person name="Kanga B."/>
            <person name="Kashin S."/>
            <person name="Khazanovich D."/>
            <person name="Kisner P."/>
            <person name="Lance K."/>
            <person name="Lara M."/>
            <person name="Lee W."/>
            <person name="Lennon N."/>
            <person name="Letendre F."/>
            <person name="LeVine R."/>
            <person name="Lipovsky A."/>
            <person name="Liu X."/>
            <person name="Liu J."/>
            <person name="Liu S."/>
            <person name="Lokyitsang T."/>
            <person name="Lokyitsang Y."/>
            <person name="Lubonja R."/>
            <person name="Lui A."/>
            <person name="MacDonald P."/>
            <person name="Magnisalis V."/>
            <person name="Maru K."/>
            <person name="Matthews C."/>
            <person name="McCusker W."/>
            <person name="McDonough S."/>
            <person name="Mehta T."/>
            <person name="Meldrim J."/>
            <person name="Meneus L."/>
            <person name="Mihai O."/>
            <person name="Mihalev A."/>
            <person name="Mihova T."/>
            <person name="Mittelman R."/>
            <person name="Mlenga V."/>
            <person name="Montmayeur A."/>
            <person name="Mulrain L."/>
            <person name="Navidi A."/>
            <person name="Naylor J."/>
            <person name="Negash T."/>
            <person name="Nguyen T."/>
            <person name="Nguyen N."/>
            <person name="Nicol R."/>
            <person name="Norbu C."/>
            <person name="Norbu N."/>
            <person name="Novod N."/>
            <person name="O'Neill B."/>
            <person name="Osman S."/>
            <person name="Markiewicz E."/>
            <person name="Oyono O.L."/>
            <person name="Patti C."/>
            <person name="Phunkhang P."/>
            <person name="Pierre F."/>
            <person name="Priest M."/>
            <person name="Raghuraman S."/>
            <person name="Rege F."/>
            <person name="Reyes R."/>
            <person name="Rise C."/>
            <person name="Rogov P."/>
            <person name="Ross K."/>
            <person name="Ryan E."/>
            <person name="Settipalli S."/>
            <person name="Shea T."/>
            <person name="Sherpa N."/>
            <person name="Shi L."/>
            <person name="Shih D."/>
            <person name="Sparrow T."/>
            <person name="Spaulding J."/>
            <person name="Stalker J."/>
            <person name="Stange-Thomann N."/>
            <person name="Stavropoulos S."/>
            <person name="Stone C."/>
            <person name="Strader C."/>
            <person name="Tesfaye S."/>
            <person name="Thomson T."/>
            <person name="Thoulutsang Y."/>
            <person name="Thoulutsang D."/>
            <person name="Topham K."/>
            <person name="Topping I."/>
            <person name="Tsamla T."/>
            <person name="Vassiliev H."/>
            <person name="Vo A."/>
            <person name="Wangchuk T."/>
            <person name="Wangdi T."/>
            <person name="Weiand M."/>
            <person name="Wilkinson J."/>
            <person name="Wilson A."/>
            <person name="Yadav S."/>
            <person name="Young G."/>
            <person name="Yu Q."/>
            <person name="Zembek L."/>
            <person name="Zhong D."/>
            <person name="Zimmer A."/>
            <person name="Zwirko Z."/>
            <person name="Jaffe D.B."/>
            <person name="Alvarez P."/>
            <person name="Brockman W."/>
            <person name="Butler J."/>
            <person name="Chin C."/>
            <person name="Gnerre S."/>
            <person name="Grabherr M."/>
            <person name="Kleber M."/>
            <person name="Mauceli E."/>
            <person name="MacCallum I."/>
        </authorList>
    </citation>
    <scope>NUCLEOTIDE SEQUENCE [LARGE SCALE GENOMIC DNA]</scope>
    <source>
        <strain evidence="3">white501</strain>
    </source>
</reference>
<keyword evidence="3" id="KW-1185">Reference proteome</keyword>